<dbReference type="SUPFAM" id="SSF47616">
    <property type="entry name" value="GST C-terminal domain-like"/>
    <property type="match status" value="1"/>
</dbReference>
<dbReference type="SFLD" id="SFLDS00019">
    <property type="entry name" value="Glutathione_Transferase_(cytos"/>
    <property type="match status" value="1"/>
</dbReference>
<reference evidence="4 5" key="1">
    <citation type="submission" date="2015-03" db="EMBL/GenBank/DDBJ databases">
        <title>Genome assembly of Sandaracinus amylolyticus DSM 53668.</title>
        <authorList>
            <person name="Sharma G."/>
            <person name="Subramanian S."/>
        </authorList>
    </citation>
    <scope>NUCLEOTIDE SEQUENCE [LARGE SCALE GENOMIC DNA]</scope>
    <source>
        <strain evidence="4 5">DSM 53668</strain>
    </source>
</reference>
<feature type="domain" description="GST C-terminal" evidence="3">
    <location>
        <begin position="89"/>
        <end position="216"/>
    </location>
</feature>
<evidence type="ECO:0000313" key="5">
    <source>
        <dbReference type="Proteomes" id="UP000034883"/>
    </source>
</evidence>
<protein>
    <submittedName>
        <fullName evidence="4">Maleylacetoacetate isomerase</fullName>
    </submittedName>
</protein>
<dbReference type="PROSITE" id="PS50405">
    <property type="entry name" value="GST_CTER"/>
    <property type="match status" value="1"/>
</dbReference>
<dbReference type="PANTHER" id="PTHR42673">
    <property type="entry name" value="MALEYLACETOACETATE ISOMERASE"/>
    <property type="match status" value="1"/>
</dbReference>
<feature type="domain" description="GST N-terminal" evidence="2">
    <location>
        <begin position="1"/>
        <end position="84"/>
    </location>
</feature>
<comment type="similarity">
    <text evidence="1">Belongs to the GST superfamily. Zeta family.</text>
</comment>
<dbReference type="Pfam" id="PF02798">
    <property type="entry name" value="GST_N"/>
    <property type="match status" value="1"/>
</dbReference>
<keyword evidence="5" id="KW-1185">Reference proteome</keyword>
<dbReference type="SUPFAM" id="SSF52833">
    <property type="entry name" value="Thioredoxin-like"/>
    <property type="match status" value="1"/>
</dbReference>
<name>A0A0F6W5T7_9BACT</name>
<dbReference type="Pfam" id="PF00043">
    <property type="entry name" value="GST_C"/>
    <property type="match status" value="1"/>
</dbReference>
<dbReference type="Gene3D" id="3.40.30.10">
    <property type="entry name" value="Glutaredoxin"/>
    <property type="match status" value="1"/>
</dbReference>
<dbReference type="GO" id="GO:0004364">
    <property type="term" value="F:glutathione transferase activity"/>
    <property type="evidence" value="ECO:0007669"/>
    <property type="project" value="TreeGrafter"/>
</dbReference>
<evidence type="ECO:0000256" key="1">
    <source>
        <dbReference type="ARBA" id="ARBA00010007"/>
    </source>
</evidence>
<evidence type="ECO:0000259" key="2">
    <source>
        <dbReference type="PROSITE" id="PS50404"/>
    </source>
</evidence>
<dbReference type="PANTHER" id="PTHR42673:SF4">
    <property type="entry name" value="MALEYLACETOACETATE ISOMERASE"/>
    <property type="match status" value="1"/>
</dbReference>
<gene>
    <name evidence="4" type="ORF">DB32_005164</name>
</gene>
<dbReference type="InterPro" id="IPR010987">
    <property type="entry name" value="Glutathione-S-Trfase_C-like"/>
</dbReference>
<dbReference type="OrthoDB" id="509852at2"/>
<dbReference type="InterPro" id="IPR005955">
    <property type="entry name" value="GST_Zeta"/>
</dbReference>
<dbReference type="GO" id="GO:0006559">
    <property type="term" value="P:L-phenylalanine catabolic process"/>
    <property type="evidence" value="ECO:0007669"/>
    <property type="project" value="TreeGrafter"/>
</dbReference>
<dbReference type="PROSITE" id="PS50404">
    <property type="entry name" value="GST_NTER"/>
    <property type="match status" value="1"/>
</dbReference>
<dbReference type="EMBL" id="CP011125">
    <property type="protein sequence ID" value="AKF08015.1"/>
    <property type="molecule type" value="Genomic_DNA"/>
</dbReference>
<organism evidence="4 5">
    <name type="scientific">Sandaracinus amylolyticus</name>
    <dbReference type="NCBI Taxonomy" id="927083"/>
    <lineage>
        <taxon>Bacteria</taxon>
        <taxon>Pseudomonadati</taxon>
        <taxon>Myxococcota</taxon>
        <taxon>Polyangia</taxon>
        <taxon>Polyangiales</taxon>
        <taxon>Sandaracinaceae</taxon>
        <taxon>Sandaracinus</taxon>
    </lineage>
</organism>
<dbReference type="GO" id="GO:0005737">
    <property type="term" value="C:cytoplasm"/>
    <property type="evidence" value="ECO:0007669"/>
    <property type="project" value="InterPro"/>
</dbReference>
<dbReference type="InterPro" id="IPR036249">
    <property type="entry name" value="Thioredoxin-like_sf"/>
</dbReference>
<dbReference type="STRING" id="927083.DB32_005164"/>
<accession>A0A0F6W5T7</accession>
<evidence type="ECO:0000259" key="3">
    <source>
        <dbReference type="PROSITE" id="PS50405"/>
    </source>
</evidence>
<dbReference type="GO" id="GO:0016034">
    <property type="term" value="F:maleylacetoacetate isomerase activity"/>
    <property type="evidence" value="ECO:0007669"/>
    <property type="project" value="TreeGrafter"/>
</dbReference>
<dbReference type="InterPro" id="IPR034333">
    <property type="entry name" value="GST_Zeta_N"/>
</dbReference>
<dbReference type="InterPro" id="IPR004046">
    <property type="entry name" value="GST_C"/>
</dbReference>
<dbReference type="SFLD" id="SFLDG00358">
    <property type="entry name" value="Main_(cytGST)"/>
    <property type="match status" value="1"/>
</dbReference>
<proteinExistence type="inferred from homology"/>
<dbReference type="InterPro" id="IPR040079">
    <property type="entry name" value="Glutathione_S-Trfase"/>
</dbReference>
<dbReference type="RefSeq" id="WP_053235205.1">
    <property type="nucleotide sequence ID" value="NZ_CP011125.1"/>
</dbReference>
<dbReference type="KEGG" id="samy:DB32_005164"/>
<dbReference type="GO" id="GO:0006749">
    <property type="term" value="P:glutathione metabolic process"/>
    <property type="evidence" value="ECO:0007669"/>
    <property type="project" value="TreeGrafter"/>
</dbReference>
<dbReference type="CDD" id="cd03042">
    <property type="entry name" value="GST_N_Zeta"/>
    <property type="match status" value="1"/>
</dbReference>
<dbReference type="Proteomes" id="UP000034883">
    <property type="component" value="Chromosome"/>
</dbReference>
<dbReference type="NCBIfam" id="TIGR01262">
    <property type="entry name" value="maiA"/>
    <property type="match status" value="1"/>
</dbReference>
<dbReference type="AlphaFoldDB" id="A0A0F6W5T7"/>
<dbReference type="InterPro" id="IPR036282">
    <property type="entry name" value="Glutathione-S-Trfase_C_sf"/>
</dbReference>
<dbReference type="InterPro" id="IPR004045">
    <property type="entry name" value="Glutathione_S-Trfase_N"/>
</dbReference>
<sequence>MKLYNYWRSSASWRVRTALALKGLSYEYVPVHIAQGEQRSAEHHARNPMDQVPALELEVNGERVVVSQSIAIIELLDELHPEPALLPRDPYLRCRARELAEIVNSGIQPHQNLAPMARMDALQAGAGRAHARHFNELGLAAYEARAKDVAGRFSVGDSPTIADLCLVPQLNAARRFEVPDLEARFPLLIRVEAACLALPAFQQAHPDAQQDAVKPV</sequence>
<dbReference type="Gene3D" id="1.20.1050.10">
    <property type="match status" value="1"/>
</dbReference>
<keyword evidence="4" id="KW-0413">Isomerase</keyword>
<evidence type="ECO:0000313" key="4">
    <source>
        <dbReference type="EMBL" id="AKF08015.1"/>
    </source>
</evidence>